<evidence type="ECO:0008006" key="3">
    <source>
        <dbReference type="Google" id="ProtNLM"/>
    </source>
</evidence>
<keyword evidence="2" id="KW-1185">Reference proteome</keyword>
<sequence length="314" mass="36772">MSNELKIKIITDSQGNDLDLSNITIEAADALKVFIDSMVDFAKTYSNTSNVKLKLDNGSIETALVYPDEEEISNDIDDILSFRSSNQKRVEIFRTIQDKIQANGLTYQLFIERENEEVQDVTDIFKGRKFRKTRQKIERSFSIEFIKGELWESGGKNKANIHIENHELGAEYKVECSKIEAKKLNDRLYSNVYLSVCKIIRSDADTEYRLIDSYLREGSFNYYKQLHEYLLMNNSIEKYDVIYNHIVDIFKDEQSPNEEIIKIIRLYNNDYSEKGILRTILMTLKPIIKKEVGLLPHYEKLAETFRLRSKTRKI</sequence>
<dbReference type="RefSeq" id="WP_152289462.1">
    <property type="nucleotide sequence ID" value="NZ_VTPV01000003.1"/>
</dbReference>
<proteinExistence type="predicted"/>
<reference evidence="1 2" key="1">
    <citation type="journal article" date="2019" name="Stand. Genomic Sci.">
        <title>Draft Whole-Genome Sequence of a Novel Chryseobacterium viscerum Strain Isolated from Fresh Water at Dripping Springs, New Mexico.</title>
        <authorList>
            <person name="Kyndt J.A."/>
            <person name="Moore T.C."/>
        </authorList>
    </citation>
    <scope>NUCLEOTIDE SEQUENCE [LARGE SCALE GENOMIC DNA]</scope>
    <source>
        <strain evidence="1 2">DPS</strain>
    </source>
</reference>
<protein>
    <recommendedName>
        <fullName evidence="3">DUF2357 domain-containing protein</fullName>
    </recommendedName>
</protein>
<dbReference type="Proteomes" id="UP000326384">
    <property type="component" value="Unassembled WGS sequence"/>
</dbReference>
<comment type="caution">
    <text evidence="1">The sequence shown here is derived from an EMBL/GenBank/DDBJ whole genome shotgun (WGS) entry which is preliminary data.</text>
</comment>
<organism evidence="1 2">
    <name type="scientific">Chryseobacterium viscerum</name>
    <dbReference type="NCBI Taxonomy" id="1037377"/>
    <lineage>
        <taxon>Bacteria</taxon>
        <taxon>Pseudomonadati</taxon>
        <taxon>Bacteroidota</taxon>
        <taxon>Flavobacteriia</taxon>
        <taxon>Flavobacteriales</taxon>
        <taxon>Weeksellaceae</taxon>
        <taxon>Chryseobacterium group</taxon>
        <taxon>Chryseobacterium</taxon>
    </lineage>
</organism>
<dbReference type="EMBL" id="VTPV01000003">
    <property type="protein sequence ID" value="KAB1231588.1"/>
    <property type="molecule type" value="Genomic_DNA"/>
</dbReference>
<accession>A0A5N4BT28</accession>
<name>A0A5N4BT28_9FLAO</name>
<evidence type="ECO:0000313" key="1">
    <source>
        <dbReference type="EMBL" id="KAB1231588.1"/>
    </source>
</evidence>
<evidence type="ECO:0000313" key="2">
    <source>
        <dbReference type="Proteomes" id="UP000326384"/>
    </source>
</evidence>
<gene>
    <name evidence="1" type="ORF">F8D52_07220</name>
</gene>